<evidence type="ECO:0000313" key="2">
    <source>
        <dbReference type="EMBL" id="HHQ16684.1"/>
    </source>
</evidence>
<feature type="transmembrane region" description="Helical" evidence="1">
    <location>
        <begin position="12"/>
        <end position="33"/>
    </location>
</feature>
<gene>
    <name evidence="2" type="ORF">ENM15_07730</name>
</gene>
<proteinExistence type="predicted"/>
<name>A0A7V5XHQ9_9BACT</name>
<accession>A0A7V5XHQ9</accession>
<dbReference type="AlphaFoldDB" id="A0A7V5XHQ9"/>
<comment type="caution">
    <text evidence="2">The sequence shown here is derived from an EMBL/GenBank/DDBJ whole genome shotgun (WGS) entry which is preliminary data.</text>
</comment>
<keyword evidence="1" id="KW-0472">Membrane</keyword>
<evidence type="ECO:0000256" key="1">
    <source>
        <dbReference type="SAM" id="Phobius"/>
    </source>
</evidence>
<keyword evidence="1" id="KW-1133">Transmembrane helix</keyword>
<keyword evidence="1" id="KW-0812">Transmembrane</keyword>
<dbReference type="EMBL" id="DRWR01000124">
    <property type="protein sequence ID" value="HHQ16684.1"/>
    <property type="molecule type" value="Genomic_DNA"/>
</dbReference>
<sequence>MKRQGKKKGYTFIEILLSLIIFSMTVGLVSYAVTQSLDQYKGVIHKTAGIWQKTKIFWLQKSFSSIIDYYIKEEDWFPFFEGDREHIAYITEVAFAKDKPVLAVITCEKSSLVYYEIPVYTLTYREIKEIIQKGEFRKGTKVIIFENIEDPYFEYYGWHPDKDRPLWDSVYSGQKNKLLPLYVKITFKENNNRVFYLFALKNNSTLKEIYNEIYP</sequence>
<organism evidence="2">
    <name type="scientific">Thermodesulfobacterium geofontis</name>
    <dbReference type="NCBI Taxonomy" id="1295609"/>
    <lineage>
        <taxon>Bacteria</taxon>
        <taxon>Pseudomonadati</taxon>
        <taxon>Thermodesulfobacteriota</taxon>
        <taxon>Thermodesulfobacteria</taxon>
        <taxon>Thermodesulfobacteriales</taxon>
        <taxon>Thermodesulfobacteriaceae</taxon>
        <taxon>Thermodesulfobacterium</taxon>
    </lineage>
</organism>
<reference evidence="2" key="1">
    <citation type="journal article" date="2020" name="mSystems">
        <title>Genome- and Community-Level Interaction Insights into Carbon Utilization and Element Cycling Functions of Hydrothermarchaeota in Hydrothermal Sediment.</title>
        <authorList>
            <person name="Zhou Z."/>
            <person name="Liu Y."/>
            <person name="Xu W."/>
            <person name="Pan J."/>
            <person name="Luo Z.H."/>
            <person name="Li M."/>
        </authorList>
    </citation>
    <scope>NUCLEOTIDE SEQUENCE [LARGE SCALE GENOMIC DNA]</scope>
    <source>
        <strain evidence="2">SpSt-106</strain>
    </source>
</reference>
<protein>
    <submittedName>
        <fullName evidence="2">Type II secretion system protein</fullName>
    </submittedName>
</protein>